<accession>F0WEF5</accession>
<dbReference type="AlphaFoldDB" id="F0WEF5"/>
<sequence>MQPFVSVQQSNVPQEYLLDCVNVDTYYKTTPLLITVDKHYTWGVCQSLHFQFEKSTTMR</sequence>
<dbReference type="EMBL" id="FR824119">
    <property type="protein sequence ID" value="CCA19587.1"/>
    <property type="molecule type" value="Genomic_DNA"/>
</dbReference>
<protein>
    <submittedName>
        <fullName evidence="1">AlNc14C74G5012 protein</fullName>
    </submittedName>
</protein>
<dbReference type="HOGENOM" id="CLU_2965661_0_0_1"/>
<reference evidence="1" key="2">
    <citation type="submission" date="2011-02" db="EMBL/GenBank/DDBJ databases">
        <authorList>
            <person name="MacLean D."/>
        </authorList>
    </citation>
    <scope>NUCLEOTIDE SEQUENCE</scope>
</reference>
<organism evidence="1">
    <name type="scientific">Albugo laibachii Nc14</name>
    <dbReference type="NCBI Taxonomy" id="890382"/>
    <lineage>
        <taxon>Eukaryota</taxon>
        <taxon>Sar</taxon>
        <taxon>Stramenopiles</taxon>
        <taxon>Oomycota</taxon>
        <taxon>Peronosporomycetes</taxon>
        <taxon>Albuginales</taxon>
        <taxon>Albuginaceae</taxon>
        <taxon>Albugo</taxon>
    </lineage>
</organism>
<reference evidence="1" key="1">
    <citation type="journal article" date="2011" name="PLoS Biol.">
        <title>Gene gain and loss during evolution of obligate parasitism in the white rust pathogen of Arabidopsis thaliana.</title>
        <authorList>
            <person name="Kemen E."/>
            <person name="Gardiner A."/>
            <person name="Schultz-Larsen T."/>
            <person name="Kemen A.C."/>
            <person name="Balmuth A.L."/>
            <person name="Robert-Seilaniantz A."/>
            <person name="Bailey K."/>
            <person name="Holub E."/>
            <person name="Studholme D.J."/>
            <person name="Maclean D."/>
            <person name="Jones J.D."/>
        </authorList>
    </citation>
    <scope>NUCLEOTIDE SEQUENCE</scope>
</reference>
<evidence type="ECO:0000313" key="1">
    <source>
        <dbReference type="EMBL" id="CCA19587.1"/>
    </source>
</evidence>
<name>F0WEF5_9STRA</name>
<gene>
    <name evidence="1" type="primary">AlNc14C74G5012</name>
    <name evidence="1" type="ORF">ALNC14_057300</name>
</gene>
<proteinExistence type="predicted"/>